<comment type="caution">
    <text evidence="10">The sequence shown here is derived from an EMBL/GenBank/DDBJ whole genome shotgun (WGS) entry which is preliminary data.</text>
</comment>
<proteinExistence type="inferred from homology"/>
<dbReference type="InterPro" id="IPR035906">
    <property type="entry name" value="MetI-like_sf"/>
</dbReference>
<feature type="transmembrane region" description="Helical" evidence="8">
    <location>
        <begin position="256"/>
        <end position="276"/>
    </location>
</feature>
<dbReference type="GO" id="GO:0055085">
    <property type="term" value="P:transmembrane transport"/>
    <property type="evidence" value="ECO:0007669"/>
    <property type="project" value="InterPro"/>
</dbReference>
<dbReference type="GO" id="GO:0005886">
    <property type="term" value="C:plasma membrane"/>
    <property type="evidence" value="ECO:0007669"/>
    <property type="project" value="UniProtKB-SubCell"/>
</dbReference>
<evidence type="ECO:0000259" key="9">
    <source>
        <dbReference type="PROSITE" id="PS50928"/>
    </source>
</evidence>
<evidence type="ECO:0000256" key="5">
    <source>
        <dbReference type="ARBA" id="ARBA00022692"/>
    </source>
</evidence>
<evidence type="ECO:0000256" key="4">
    <source>
        <dbReference type="ARBA" id="ARBA00022475"/>
    </source>
</evidence>
<comment type="subcellular location">
    <subcellularLocation>
        <location evidence="1 8">Cell membrane</location>
        <topology evidence="1 8">Multi-pass membrane protein</topology>
    </subcellularLocation>
</comment>
<keyword evidence="3 8" id="KW-0813">Transport</keyword>
<protein>
    <submittedName>
        <fullName evidence="10">ABC transporter permease</fullName>
    </submittedName>
</protein>
<dbReference type="PROSITE" id="PS50928">
    <property type="entry name" value="ABC_TM1"/>
    <property type="match status" value="1"/>
</dbReference>
<feature type="transmembrane region" description="Helical" evidence="8">
    <location>
        <begin position="100"/>
        <end position="119"/>
    </location>
</feature>
<evidence type="ECO:0000313" key="11">
    <source>
        <dbReference type="Proteomes" id="UP000281547"/>
    </source>
</evidence>
<dbReference type="AlphaFoldDB" id="A0A433XBI7"/>
<dbReference type="InterPro" id="IPR000515">
    <property type="entry name" value="MetI-like"/>
</dbReference>
<name>A0A433XBI7_9HYPH</name>
<keyword evidence="7 8" id="KW-0472">Membrane</keyword>
<dbReference type="SUPFAM" id="SSF161098">
    <property type="entry name" value="MetI-like"/>
    <property type="match status" value="1"/>
</dbReference>
<dbReference type="CDD" id="cd06261">
    <property type="entry name" value="TM_PBP2"/>
    <property type="match status" value="1"/>
</dbReference>
<evidence type="ECO:0000256" key="2">
    <source>
        <dbReference type="ARBA" id="ARBA00007069"/>
    </source>
</evidence>
<organism evidence="10 11">
    <name type="scientific">Arsenicitalea aurantiaca</name>
    <dbReference type="NCBI Taxonomy" id="1783274"/>
    <lineage>
        <taxon>Bacteria</taxon>
        <taxon>Pseudomonadati</taxon>
        <taxon>Pseudomonadota</taxon>
        <taxon>Alphaproteobacteria</taxon>
        <taxon>Hyphomicrobiales</taxon>
        <taxon>Devosiaceae</taxon>
        <taxon>Arsenicitalea</taxon>
    </lineage>
</organism>
<feature type="transmembrane region" description="Helical" evidence="8">
    <location>
        <begin position="65"/>
        <end position="88"/>
    </location>
</feature>
<dbReference type="Proteomes" id="UP000281547">
    <property type="component" value="Unassembled WGS sequence"/>
</dbReference>
<evidence type="ECO:0000256" key="8">
    <source>
        <dbReference type="RuleBase" id="RU363032"/>
    </source>
</evidence>
<dbReference type="Pfam" id="PF00528">
    <property type="entry name" value="BPD_transp_1"/>
    <property type="match status" value="1"/>
</dbReference>
<sequence>MMSRARADSLSGALLVLPAIGFLLVFFLAPNLLLVGYSVIARMEAGVMQYGLTFDNYVRAFSVDLYWLVLVRTVRMGLMAALVSAAIAYPLAIAIAQGGLFGRVVTLVVVTPLLVNVVIRSYAWSQLLSRQGALNWALTNLGIAENPPQLLYTEWAVLIASVHVFLPFIVLPLAAAIGAIAPEIGQAARMAGANRVRVFLRVILPLSVPGLAVGLSLVFSLTAAAYVTPQILGGNFSPLIGTLIHQQVLALNDWPFGAALASLLIVLVLSINLVFLRGAERLTRRWTAGAGN</sequence>
<evidence type="ECO:0000256" key="1">
    <source>
        <dbReference type="ARBA" id="ARBA00004651"/>
    </source>
</evidence>
<dbReference type="PANTHER" id="PTHR42929:SF5">
    <property type="entry name" value="ABC TRANSPORTER PERMEASE PROTEIN"/>
    <property type="match status" value="1"/>
</dbReference>
<keyword evidence="11" id="KW-1185">Reference proteome</keyword>
<reference evidence="10 11" key="1">
    <citation type="journal article" date="2016" name="Int. J. Syst. Evol. Microbiol.">
        <title>Arsenicitalea aurantiaca gen. nov., sp. nov., a new member of the family Hyphomicrobiaceae, isolated from high-arsenic sediment.</title>
        <authorList>
            <person name="Mu Y."/>
            <person name="Zhou L."/>
            <person name="Zeng X.C."/>
            <person name="Liu L."/>
            <person name="Pan Y."/>
            <person name="Chen X."/>
            <person name="Wang J."/>
            <person name="Li S."/>
            <person name="Li W.J."/>
            <person name="Wang Y."/>
        </authorList>
    </citation>
    <scope>NUCLEOTIDE SEQUENCE [LARGE SCALE GENOMIC DNA]</scope>
    <source>
        <strain evidence="10 11">42-50</strain>
    </source>
</reference>
<evidence type="ECO:0000256" key="6">
    <source>
        <dbReference type="ARBA" id="ARBA00022989"/>
    </source>
</evidence>
<dbReference type="EMBL" id="RZNJ01000003">
    <property type="protein sequence ID" value="RUT31414.1"/>
    <property type="molecule type" value="Genomic_DNA"/>
</dbReference>
<gene>
    <name evidence="10" type="ORF">EMQ25_11230</name>
</gene>
<feature type="transmembrane region" description="Helical" evidence="8">
    <location>
        <begin position="155"/>
        <end position="181"/>
    </location>
</feature>
<dbReference type="Gene3D" id="1.10.3720.10">
    <property type="entry name" value="MetI-like"/>
    <property type="match status" value="1"/>
</dbReference>
<evidence type="ECO:0000256" key="3">
    <source>
        <dbReference type="ARBA" id="ARBA00022448"/>
    </source>
</evidence>
<keyword evidence="4" id="KW-1003">Cell membrane</keyword>
<dbReference type="PANTHER" id="PTHR42929">
    <property type="entry name" value="INNER MEMBRANE ABC TRANSPORTER PERMEASE PROTEIN YDCU-RELATED-RELATED"/>
    <property type="match status" value="1"/>
</dbReference>
<accession>A0A433XBI7</accession>
<evidence type="ECO:0000313" key="10">
    <source>
        <dbReference type="EMBL" id="RUT31414.1"/>
    </source>
</evidence>
<keyword evidence="5 8" id="KW-0812">Transmembrane</keyword>
<feature type="domain" description="ABC transmembrane type-1" evidence="9">
    <location>
        <begin position="70"/>
        <end position="275"/>
    </location>
</feature>
<comment type="similarity">
    <text evidence="2">Belongs to the binding-protein-dependent transport system permease family. CysTW subfamily.</text>
</comment>
<keyword evidence="6 8" id="KW-1133">Transmembrane helix</keyword>
<evidence type="ECO:0000256" key="7">
    <source>
        <dbReference type="ARBA" id="ARBA00023136"/>
    </source>
</evidence>
<feature type="transmembrane region" description="Helical" evidence="8">
    <location>
        <begin position="202"/>
        <end position="227"/>
    </location>
</feature>